<dbReference type="KEGG" id="pex:IZT61_04715"/>
<evidence type="ECO:0000313" key="2">
    <source>
        <dbReference type="EMBL" id="QPH40586.1"/>
    </source>
</evidence>
<keyword evidence="3" id="KW-1185">Reference proteome</keyword>
<gene>
    <name evidence="2" type="ORF">IZT61_04715</name>
</gene>
<sequence length="140" mass="15949">MRKIKLALCVLSLHLLFLPHVTAQGNPHTLDSVLSNYLTNQLTLNIRKFHDSANLYSFAIKITITRINSQSIRIDSISTNNPVTAQILFGDLQEIRKLKHFDPWNYKKLQIIKPVSILIGSSQLINPSKMCSFKIVDYSI</sequence>
<protein>
    <recommendedName>
        <fullName evidence="4">DUF3122 domain-containing protein</fullName>
    </recommendedName>
</protein>
<accession>A0A7S9L1U8</accession>
<organism evidence="2 3">
    <name type="scientific">Pedobacter endophyticus</name>
    <dbReference type="NCBI Taxonomy" id="2789740"/>
    <lineage>
        <taxon>Bacteria</taxon>
        <taxon>Pseudomonadati</taxon>
        <taxon>Bacteroidota</taxon>
        <taxon>Sphingobacteriia</taxon>
        <taxon>Sphingobacteriales</taxon>
        <taxon>Sphingobacteriaceae</taxon>
        <taxon>Pedobacter</taxon>
    </lineage>
</organism>
<dbReference type="Proteomes" id="UP000594759">
    <property type="component" value="Chromosome"/>
</dbReference>
<feature type="signal peptide" evidence="1">
    <location>
        <begin position="1"/>
        <end position="23"/>
    </location>
</feature>
<dbReference type="EMBL" id="CP064939">
    <property type="protein sequence ID" value="QPH40586.1"/>
    <property type="molecule type" value="Genomic_DNA"/>
</dbReference>
<keyword evidence="1" id="KW-0732">Signal</keyword>
<dbReference type="AlphaFoldDB" id="A0A7S9L1U8"/>
<name>A0A7S9L1U8_9SPHI</name>
<evidence type="ECO:0008006" key="4">
    <source>
        <dbReference type="Google" id="ProtNLM"/>
    </source>
</evidence>
<evidence type="ECO:0000313" key="3">
    <source>
        <dbReference type="Proteomes" id="UP000594759"/>
    </source>
</evidence>
<proteinExistence type="predicted"/>
<reference evidence="2 3" key="1">
    <citation type="submission" date="2020-11" db="EMBL/GenBank/DDBJ databases">
        <title>Pedobacter endophytica, an endophytic bacteria isolated form Carex pumila.</title>
        <authorList>
            <person name="Peng Y."/>
            <person name="Jiang L."/>
            <person name="Lee J."/>
        </authorList>
    </citation>
    <scope>NUCLEOTIDE SEQUENCE [LARGE SCALE GENOMIC DNA]</scope>
    <source>
        <strain evidence="2 3">JBR3-12</strain>
    </source>
</reference>
<dbReference type="RefSeq" id="WP_196100040.1">
    <property type="nucleotide sequence ID" value="NZ_CP064939.1"/>
</dbReference>
<evidence type="ECO:0000256" key="1">
    <source>
        <dbReference type="SAM" id="SignalP"/>
    </source>
</evidence>
<feature type="chain" id="PRO_5033065830" description="DUF3122 domain-containing protein" evidence="1">
    <location>
        <begin position="24"/>
        <end position="140"/>
    </location>
</feature>